<name>A0A2T9Z780_9FUNG</name>
<proteinExistence type="predicted"/>
<dbReference type="EMBL" id="MBFS01002040">
    <property type="protein sequence ID" value="PVV00387.1"/>
    <property type="molecule type" value="Genomic_DNA"/>
</dbReference>
<evidence type="ECO:0000313" key="3">
    <source>
        <dbReference type="EMBL" id="PVV00387.1"/>
    </source>
</evidence>
<dbReference type="AlphaFoldDB" id="A0A2T9Z780"/>
<accession>A0A2T9Z780</accession>
<dbReference type="GO" id="GO:0005524">
    <property type="term" value="F:ATP binding"/>
    <property type="evidence" value="ECO:0007669"/>
    <property type="project" value="UniProtKB-KW"/>
</dbReference>
<keyword evidence="1" id="KW-0547">Nucleotide-binding</keyword>
<protein>
    <submittedName>
        <fullName evidence="3">Uncharacterized protein</fullName>
    </submittedName>
</protein>
<organism evidence="3 5">
    <name type="scientific">Smittium megazygosporum</name>
    <dbReference type="NCBI Taxonomy" id="133381"/>
    <lineage>
        <taxon>Eukaryota</taxon>
        <taxon>Fungi</taxon>
        <taxon>Fungi incertae sedis</taxon>
        <taxon>Zoopagomycota</taxon>
        <taxon>Kickxellomycotina</taxon>
        <taxon>Harpellomycetes</taxon>
        <taxon>Harpellales</taxon>
        <taxon>Legeriomycetaceae</taxon>
        <taxon>Smittium</taxon>
    </lineage>
</organism>
<dbReference type="STRING" id="133381.A0A2T9Z780"/>
<sequence length="144" mass="16739">MIEEFRITETFSSGLKHNFGFPLTGTEIRFKYIPEMNYLSTDTSFDRGKVLIRPKTIFKGFLKDLEQTRKVMLEGNWFSTGYVARINEDYSIRNKAFGELTRDPKVVSEVLKEIQAYSRKSKMSGFEILGDVCLEHMPFDSKNN</sequence>
<dbReference type="OrthoDB" id="1700726at2759"/>
<evidence type="ECO:0000313" key="4">
    <source>
        <dbReference type="EMBL" id="PVV03418.1"/>
    </source>
</evidence>
<keyword evidence="5" id="KW-1185">Reference proteome</keyword>
<comment type="caution">
    <text evidence="3">The sequence shown here is derived from an EMBL/GenBank/DDBJ whole genome shotgun (WGS) entry which is preliminary data.</text>
</comment>
<dbReference type="GO" id="GO:0004467">
    <property type="term" value="F:long-chain fatty acid-CoA ligase activity"/>
    <property type="evidence" value="ECO:0007669"/>
    <property type="project" value="TreeGrafter"/>
</dbReference>
<dbReference type="Proteomes" id="UP000245609">
    <property type="component" value="Unassembled WGS sequence"/>
</dbReference>
<dbReference type="GO" id="GO:0016020">
    <property type="term" value="C:membrane"/>
    <property type="evidence" value="ECO:0007669"/>
    <property type="project" value="TreeGrafter"/>
</dbReference>
<dbReference type="SUPFAM" id="SSF56801">
    <property type="entry name" value="Acetyl-CoA synthetase-like"/>
    <property type="match status" value="1"/>
</dbReference>
<gene>
    <name evidence="4" type="ORF">BB560_002092</name>
    <name evidence="3" type="ORF">BB560_005233</name>
</gene>
<dbReference type="EMBL" id="MBFS01000235">
    <property type="protein sequence ID" value="PVV03418.1"/>
    <property type="molecule type" value="Genomic_DNA"/>
</dbReference>
<evidence type="ECO:0000256" key="1">
    <source>
        <dbReference type="ARBA" id="ARBA00022741"/>
    </source>
</evidence>
<evidence type="ECO:0000313" key="5">
    <source>
        <dbReference type="Proteomes" id="UP000245609"/>
    </source>
</evidence>
<dbReference type="Gene3D" id="2.30.38.10">
    <property type="entry name" value="Luciferase, Domain 3"/>
    <property type="match status" value="1"/>
</dbReference>
<reference evidence="3 5" key="1">
    <citation type="journal article" date="2018" name="MBio">
        <title>Comparative Genomics Reveals the Core Gene Toolbox for the Fungus-Insect Symbiosis.</title>
        <authorList>
            <person name="Wang Y."/>
            <person name="Stata M."/>
            <person name="Wang W."/>
            <person name="Stajich J.E."/>
            <person name="White M.M."/>
            <person name="Moncalvo J.M."/>
        </authorList>
    </citation>
    <scope>NUCLEOTIDE SEQUENCE [LARGE SCALE GENOMIC DNA]</scope>
    <source>
        <strain evidence="3 5">SC-DP-2</strain>
    </source>
</reference>
<evidence type="ECO:0000256" key="2">
    <source>
        <dbReference type="ARBA" id="ARBA00022840"/>
    </source>
</evidence>
<dbReference type="PANTHER" id="PTHR43272:SF33">
    <property type="entry name" value="AMP-BINDING DOMAIN-CONTAINING PROTEIN-RELATED"/>
    <property type="match status" value="1"/>
</dbReference>
<keyword evidence="2" id="KW-0067">ATP-binding</keyword>
<dbReference type="PANTHER" id="PTHR43272">
    <property type="entry name" value="LONG-CHAIN-FATTY-ACID--COA LIGASE"/>
    <property type="match status" value="1"/>
</dbReference>